<dbReference type="SMART" id="SM00354">
    <property type="entry name" value="HTH_LACI"/>
    <property type="match status" value="1"/>
</dbReference>
<dbReference type="STRING" id="1452487.AVW16_03635"/>
<accession>A0A161S482</accession>
<dbReference type="GO" id="GO:0000976">
    <property type="term" value="F:transcription cis-regulatory region binding"/>
    <property type="evidence" value="ECO:0007669"/>
    <property type="project" value="TreeGrafter"/>
</dbReference>
<dbReference type="EMBL" id="LQQU01000059">
    <property type="protein sequence ID" value="KZE25396.1"/>
    <property type="molecule type" value="Genomic_DNA"/>
</dbReference>
<evidence type="ECO:0000256" key="3">
    <source>
        <dbReference type="ARBA" id="ARBA00023163"/>
    </source>
</evidence>
<evidence type="ECO:0000313" key="6">
    <source>
        <dbReference type="Proteomes" id="UP000076625"/>
    </source>
</evidence>
<sequence>MTIRIKDVAAAAGVSVATVSRVLGNGPVSDAVRKKVEAAIEASGYRPNLSARRLRSQHTQTIGLIVSDIRNPFFTNVSRAVEDAAYEAGMRVILCNTDENPDKEAMYLRLMQEERVTGVIFAPTRQTAETLDPAGLGFPVVLIDRAGPSGLNDAVVLDNAQAAELLVEHLLEQGCRRIGGLFGKTSTTGAERHAGFVAALARRGLPAPARFLAPSLEAAEAEVARWLAEPDRPEALIASNGLVLMGVLKAARRAGVAVPDELAVAGFDNDAWTELAGPGLTVLEQPVYEIGRTAMAMLLERLARPGQVARKVVLSGRLVVRGSTRREALPVG</sequence>
<dbReference type="Proteomes" id="UP000076625">
    <property type="component" value="Unassembled WGS sequence"/>
</dbReference>
<dbReference type="SUPFAM" id="SSF53822">
    <property type="entry name" value="Periplasmic binding protein-like I"/>
    <property type="match status" value="1"/>
</dbReference>
<dbReference type="InterPro" id="IPR046335">
    <property type="entry name" value="LacI/GalR-like_sensor"/>
</dbReference>
<comment type="caution">
    <text evidence="5">The sequence shown here is derived from an EMBL/GenBank/DDBJ whole genome shotgun (WGS) entry which is preliminary data.</text>
</comment>
<dbReference type="InterPro" id="IPR028082">
    <property type="entry name" value="Peripla_BP_I"/>
</dbReference>
<protein>
    <submittedName>
        <fullName evidence="5">LacI family transcriptional regulator</fullName>
    </submittedName>
</protein>
<evidence type="ECO:0000259" key="4">
    <source>
        <dbReference type="PROSITE" id="PS50932"/>
    </source>
</evidence>
<dbReference type="Gene3D" id="3.40.50.2300">
    <property type="match status" value="2"/>
</dbReference>
<reference evidence="6" key="1">
    <citation type="submission" date="2016-01" db="EMBL/GenBank/DDBJ databases">
        <title>Draft genome of Chromobacterium sp. F49.</title>
        <authorList>
            <person name="Hong K.W."/>
        </authorList>
    </citation>
    <scope>NUCLEOTIDE SEQUENCE [LARGE SCALE GENOMIC DNA]</scope>
    <source>
        <strain evidence="6">CN10</strain>
    </source>
</reference>
<dbReference type="RefSeq" id="WP_066614792.1">
    <property type="nucleotide sequence ID" value="NZ_LQQU01000059.1"/>
</dbReference>
<dbReference type="PANTHER" id="PTHR30146:SF145">
    <property type="entry name" value="RIBOSE OPERON REPRESSOR"/>
    <property type="match status" value="1"/>
</dbReference>
<name>A0A161S482_9NEIS</name>
<dbReference type="GO" id="GO:0003700">
    <property type="term" value="F:DNA-binding transcription factor activity"/>
    <property type="evidence" value="ECO:0007669"/>
    <property type="project" value="TreeGrafter"/>
</dbReference>
<dbReference type="Pfam" id="PF13377">
    <property type="entry name" value="Peripla_BP_3"/>
    <property type="match status" value="1"/>
</dbReference>
<dbReference type="Gene3D" id="1.10.260.40">
    <property type="entry name" value="lambda repressor-like DNA-binding domains"/>
    <property type="match status" value="1"/>
</dbReference>
<keyword evidence="1" id="KW-0805">Transcription regulation</keyword>
<dbReference type="AlphaFoldDB" id="A0A161S482"/>
<evidence type="ECO:0000256" key="1">
    <source>
        <dbReference type="ARBA" id="ARBA00023015"/>
    </source>
</evidence>
<proteinExistence type="predicted"/>
<dbReference type="InterPro" id="IPR010982">
    <property type="entry name" value="Lambda_DNA-bd_dom_sf"/>
</dbReference>
<dbReference type="CDD" id="cd19977">
    <property type="entry name" value="PBP1_EndR-like"/>
    <property type="match status" value="1"/>
</dbReference>
<dbReference type="OrthoDB" id="269117at2"/>
<dbReference type="CDD" id="cd01392">
    <property type="entry name" value="HTH_LacI"/>
    <property type="match status" value="1"/>
</dbReference>
<dbReference type="SUPFAM" id="SSF47413">
    <property type="entry name" value="lambda repressor-like DNA-binding domains"/>
    <property type="match status" value="1"/>
</dbReference>
<dbReference type="Pfam" id="PF00356">
    <property type="entry name" value="LacI"/>
    <property type="match status" value="1"/>
</dbReference>
<dbReference type="PROSITE" id="PS00356">
    <property type="entry name" value="HTH_LACI_1"/>
    <property type="match status" value="1"/>
</dbReference>
<gene>
    <name evidence="5" type="ORF">AVW16_03635</name>
</gene>
<dbReference type="PROSITE" id="PS50932">
    <property type="entry name" value="HTH_LACI_2"/>
    <property type="match status" value="1"/>
</dbReference>
<evidence type="ECO:0000313" key="5">
    <source>
        <dbReference type="EMBL" id="KZE25396.1"/>
    </source>
</evidence>
<dbReference type="InterPro" id="IPR000843">
    <property type="entry name" value="HTH_LacI"/>
</dbReference>
<organism evidence="5 6">
    <name type="scientific">Crenobacter luteus</name>
    <dbReference type="NCBI Taxonomy" id="1452487"/>
    <lineage>
        <taxon>Bacteria</taxon>
        <taxon>Pseudomonadati</taxon>
        <taxon>Pseudomonadota</taxon>
        <taxon>Betaproteobacteria</taxon>
        <taxon>Neisseriales</taxon>
        <taxon>Neisseriaceae</taxon>
        <taxon>Crenobacter</taxon>
    </lineage>
</organism>
<feature type="domain" description="HTH lacI-type" evidence="4">
    <location>
        <begin position="3"/>
        <end position="56"/>
    </location>
</feature>
<dbReference type="PANTHER" id="PTHR30146">
    <property type="entry name" value="LACI-RELATED TRANSCRIPTIONAL REPRESSOR"/>
    <property type="match status" value="1"/>
</dbReference>
<keyword evidence="6" id="KW-1185">Reference proteome</keyword>
<keyword evidence="2" id="KW-0238">DNA-binding</keyword>
<evidence type="ECO:0000256" key="2">
    <source>
        <dbReference type="ARBA" id="ARBA00023125"/>
    </source>
</evidence>
<keyword evidence="3" id="KW-0804">Transcription</keyword>